<dbReference type="PROSITE" id="PS51977">
    <property type="entry name" value="WGR"/>
    <property type="match status" value="1"/>
</dbReference>
<reference evidence="2 3" key="1">
    <citation type="submission" date="2020-01" db="EMBL/GenBank/DDBJ databases">
        <title>Jiella pacifica sp. nov.</title>
        <authorList>
            <person name="Xue Z."/>
            <person name="Zhu S."/>
            <person name="Chen J."/>
            <person name="Yang J."/>
        </authorList>
    </citation>
    <scope>NUCLEOTIDE SEQUENCE [LARGE SCALE GENOMIC DNA]</scope>
    <source>
        <strain evidence="2 3">40Bstr34</strain>
    </source>
</reference>
<dbReference type="AlphaFoldDB" id="A0A6N9T608"/>
<dbReference type="InterPro" id="IPR036930">
    <property type="entry name" value="WGR_dom_sf"/>
</dbReference>
<evidence type="ECO:0000313" key="2">
    <source>
        <dbReference type="EMBL" id="NDW06803.1"/>
    </source>
</evidence>
<sequence>MTAQLNLLDRLVASLPPRLYLCRVDPKQRMSRFYVLAIEPTLFGGYCLVREYGRIGSGGRVMRQFFATVDEALEEYRRLRRVKTCRGYV</sequence>
<gene>
    <name evidence="2" type="ORF">GTK09_20510</name>
</gene>
<dbReference type="RefSeq" id="WP_163465268.1">
    <property type="nucleotide sequence ID" value="NZ_JAAAMG010000020.1"/>
</dbReference>
<dbReference type="SMART" id="SM00773">
    <property type="entry name" value="WGR"/>
    <property type="match status" value="1"/>
</dbReference>
<dbReference type="Gene3D" id="2.20.140.10">
    <property type="entry name" value="WGR domain"/>
    <property type="match status" value="1"/>
</dbReference>
<protein>
    <submittedName>
        <fullName evidence="2">WGR domain-containing protein</fullName>
    </submittedName>
</protein>
<organism evidence="2 3">
    <name type="scientific">Jiella pacifica</name>
    <dbReference type="NCBI Taxonomy" id="2696469"/>
    <lineage>
        <taxon>Bacteria</taxon>
        <taxon>Pseudomonadati</taxon>
        <taxon>Pseudomonadota</taxon>
        <taxon>Alphaproteobacteria</taxon>
        <taxon>Hyphomicrobiales</taxon>
        <taxon>Aurantimonadaceae</taxon>
        <taxon>Jiella</taxon>
    </lineage>
</organism>
<name>A0A6N9T608_9HYPH</name>
<accession>A0A6N9T608</accession>
<dbReference type="CDD" id="cd07996">
    <property type="entry name" value="WGR_MMR_like"/>
    <property type="match status" value="1"/>
</dbReference>
<dbReference type="SUPFAM" id="SSF142921">
    <property type="entry name" value="WGR domain-like"/>
    <property type="match status" value="1"/>
</dbReference>
<feature type="domain" description="WGR" evidence="1">
    <location>
        <begin position="1"/>
        <end position="89"/>
    </location>
</feature>
<dbReference type="EMBL" id="JAAAMG010000020">
    <property type="protein sequence ID" value="NDW06803.1"/>
    <property type="molecule type" value="Genomic_DNA"/>
</dbReference>
<comment type="caution">
    <text evidence="2">The sequence shown here is derived from an EMBL/GenBank/DDBJ whole genome shotgun (WGS) entry which is preliminary data.</text>
</comment>
<proteinExistence type="predicted"/>
<dbReference type="Pfam" id="PF05406">
    <property type="entry name" value="WGR"/>
    <property type="match status" value="1"/>
</dbReference>
<dbReference type="InterPro" id="IPR008893">
    <property type="entry name" value="WGR_domain"/>
</dbReference>
<keyword evidence="3" id="KW-1185">Reference proteome</keyword>
<dbReference type="InterPro" id="IPR049809">
    <property type="entry name" value="YehF/YfeS-like_WGR"/>
</dbReference>
<dbReference type="Proteomes" id="UP000469011">
    <property type="component" value="Unassembled WGS sequence"/>
</dbReference>
<evidence type="ECO:0000313" key="3">
    <source>
        <dbReference type="Proteomes" id="UP000469011"/>
    </source>
</evidence>
<evidence type="ECO:0000259" key="1">
    <source>
        <dbReference type="PROSITE" id="PS51977"/>
    </source>
</evidence>